<dbReference type="HOGENOM" id="CLU_723589_0_0_1"/>
<evidence type="ECO:0000313" key="4">
    <source>
        <dbReference type="Proteomes" id="UP000027195"/>
    </source>
</evidence>
<feature type="region of interest" description="Disordered" evidence="1">
    <location>
        <begin position="260"/>
        <end position="382"/>
    </location>
</feature>
<dbReference type="Proteomes" id="UP000027195">
    <property type="component" value="Unassembled WGS sequence"/>
</dbReference>
<feature type="compositionally biased region" description="Low complexity" evidence="1">
    <location>
        <begin position="270"/>
        <end position="286"/>
    </location>
</feature>
<proteinExistence type="predicted"/>
<feature type="compositionally biased region" description="Polar residues" evidence="1">
    <location>
        <begin position="325"/>
        <end position="340"/>
    </location>
</feature>
<feature type="signal peptide" evidence="2">
    <location>
        <begin position="1"/>
        <end position="27"/>
    </location>
</feature>
<accession>A0A067MVQ5</accession>
<evidence type="ECO:0000256" key="1">
    <source>
        <dbReference type="SAM" id="MobiDB-lite"/>
    </source>
</evidence>
<protein>
    <submittedName>
        <fullName evidence="3">Uncharacterized protein</fullName>
    </submittedName>
</protein>
<name>A0A067MVQ5_BOTB1</name>
<dbReference type="AlphaFoldDB" id="A0A067MVQ5"/>
<keyword evidence="2" id="KW-0732">Signal</keyword>
<evidence type="ECO:0000256" key="2">
    <source>
        <dbReference type="SAM" id="SignalP"/>
    </source>
</evidence>
<keyword evidence="4" id="KW-1185">Reference proteome</keyword>
<feature type="chain" id="PRO_5001641594" evidence="2">
    <location>
        <begin position="28"/>
        <end position="382"/>
    </location>
</feature>
<organism evidence="3 4">
    <name type="scientific">Botryobasidium botryosum (strain FD-172 SS1)</name>
    <dbReference type="NCBI Taxonomy" id="930990"/>
    <lineage>
        <taxon>Eukaryota</taxon>
        <taxon>Fungi</taxon>
        <taxon>Dikarya</taxon>
        <taxon>Basidiomycota</taxon>
        <taxon>Agaricomycotina</taxon>
        <taxon>Agaricomycetes</taxon>
        <taxon>Cantharellales</taxon>
        <taxon>Botryobasidiaceae</taxon>
        <taxon>Botryobasidium</taxon>
    </lineage>
</organism>
<dbReference type="EMBL" id="KL198031">
    <property type="protein sequence ID" value="KDQ15651.1"/>
    <property type="molecule type" value="Genomic_DNA"/>
</dbReference>
<feature type="compositionally biased region" description="Polar residues" evidence="1">
    <location>
        <begin position="287"/>
        <end position="306"/>
    </location>
</feature>
<feature type="compositionally biased region" description="Low complexity" evidence="1">
    <location>
        <begin position="353"/>
        <end position="372"/>
    </location>
</feature>
<gene>
    <name evidence="3" type="ORF">BOTBODRAFT_54541</name>
</gene>
<sequence>MKFSAGTTPLLLAASFALTTTTTCTLAAPTTPNPNADYEACIEANLAHPGIVVSEADDDDEDGGMCRSLLKRQFPAQPPNSPSMSTAGFGGAGGALSSLSGGLLGGGLLGGLLGGGGGGAGGGGLLNGLSILGEVVGPNGVASAVIQEVNQLGQVVPVLVPLSALNGAVGDVTSAAGAAVGSTLGAAGANVESEQSGVNGFVHALPYPIVQPGGGLLPGYGSPYVLPGALTGAHLPGVNPYTGGLQGLAPGTYIPNGYIPGYKQEGGDPTGTSTGPTLGGTSTQPSATMLSPSPSVSSTQGPSEPSATADPAEGNTDPLALKTRPTPTSESPANPTSASNPAEAAPTVPAMPGSEGNSAESSASATPVSASSMPEATSAPEA</sequence>
<reference evidence="4" key="1">
    <citation type="journal article" date="2014" name="Proc. Natl. Acad. Sci. U.S.A.">
        <title>Extensive sampling of basidiomycete genomes demonstrates inadequacy of the white-rot/brown-rot paradigm for wood decay fungi.</title>
        <authorList>
            <person name="Riley R."/>
            <person name="Salamov A.A."/>
            <person name="Brown D.W."/>
            <person name="Nagy L.G."/>
            <person name="Floudas D."/>
            <person name="Held B.W."/>
            <person name="Levasseur A."/>
            <person name="Lombard V."/>
            <person name="Morin E."/>
            <person name="Otillar R."/>
            <person name="Lindquist E.A."/>
            <person name="Sun H."/>
            <person name="LaButti K.M."/>
            <person name="Schmutz J."/>
            <person name="Jabbour D."/>
            <person name="Luo H."/>
            <person name="Baker S.E."/>
            <person name="Pisabarro A.G."/>
            <person name="Walton J.D."/>
            <person name="Blanchette R.A."/>
            <person name="Henrissat B."/>
            <person name="Martin F."/>
            <person name="Cullen D."/>
            <person name="Hibbett D.S."/>
            <person name="Grigoriev I.V."/>
        </authorList>
    </citation>
    <scope>NUCLEOTIDE SEQUENCE [LARGE SCALE GENOMIC DNA]</scope>
    <source>
        <strain evidence="4">FD-172 SS1</strain>
    </source>
</reference>
<dbReference type="InParanoid" id="A0A067MVQ5"/>
<evidence type="ECO:0000313" key="3">
    <source>
        <dbReference type="EMBL" id="KDQ15651.1"/>
    </source>
</evidence>